<evidence type="ECO:0000256" key="3">
    <source>
        <dbReference type="ARBA" id="ARBA00022475"/>
    </source>
</evidence>
<dbReference type="AlphaFoldDB" id="A0A1H2KEF5"/>
<name>A0A1H2KEF5_9ACTN</name>
<evidence type="ECO:0000256" key="1">
    <source>
        <dbReference type="ARBA" id="ARBA00004651"/>
    </source>
</evidence>
<sequence length="288" mass="31733">MSRHAFEERFFRIARWVSIVFFVCLTGFPLLVMLGLSFRPVSSLLNEPGRLLPRLSEIDLDGYTRILSSREDGGFGFTGFIGNSAYIAGVTVVCSLSFGILAAYAATRLRYRGASFINASIIMVYLFPPLVFAVPLFVMFTRLGMRPSFTAVIIIYFAYTLPLALYMLRNYFSSVPIDIEEAARIDGASRLGVIRHVIVPLSAPAIATVGIYVFMSAWDEFLFALLFLVEDRDSWTVALGINQLEANVGTPTTVLMAGCVVITIPVVVAFSLVQRFLTEGLTSGSVKD</sequence>
<feature type="transmembrane region" description="Helical" evidence="7">
    <location>
        <begin position="197"/>
        <end position="218"/>
    </location>
</feature>
<accession>A0A1H2KEF5</accession>
<evidence type="ECO:0000313" key="10">
    <source>
        <dbReference type="Proteomes" id="UP000182977"/>
    </source>
</evidence>
<keyword evidence="4 7" id="KW-0812">Transmembrane</keyword>
<keyword evidence="5 7" id="KW-1133">Transmembrane helix</keyword>
<evidence type="ECO:0000256" key="7">
    <source>
        <dbReference type="RuleBase" id="RU363032"/>
    </source>
</evidence>
<feature type="transmembrane region" description="Helical" evidence="7">
    <location>
        <begin position="16"/>
        <end position="38"/>
    </location>
</feature>
<comment type="similarity">
    <text evidence="7">Belongs to the binding-protein-dependent transport system permease family.</text>
</comment>
<evidence type="ECO:0000313" key="9">
    <source>
        <dbReference type="EMBL" id="SDU66746.1"/>
    </source>
</evidence>
<dbReference type="PANTHER" id="PTHR32243:SF18">
    <property type="entry name" value="INNER MEMBRANE ABC TRANSPORTER PERMEASE PROTEIN YCJP"/>
    <property type="match status" value="1"/>
</dbReference>
<dbReference type="Proteomes" id="UP000182977">
    <property type="component" value="Chromosome I"/>
</dbReference>
<dbReference type="CDD" id="cd06261">
    <property type="entry name" value="TM_PBP2"/>
    <property type="match status" value="1"/>
</dbReference>
<feature type="transmembrane region" description="Helical" evidence="7">
    <location>
        <begin position="116"/>
        <end position="137"/>
    </location>
</feature>
<keyword evidence="9" id="KW-0762">Sugar transport</keyword>
<keyword evidence="3" id="KW-1003">Cell membrane</keyword>
<dbReference type="PANTHER" id="PTHR32243">
    <property type="entry name" value="MALTOSE TRANSPORT SYSTEM PERMEASE-RELATED"/>
    <property type="match status" value="1"/>
</dbReference>
<feature type="transmembrane region" description="Helical" evidence="7">
    <location>
        <begin position="85"/>
        <end position="104"/>
    </location>
</feature>
<feature type="domain" description="ABC transmembrane type-1" evidence="8">
    <location>
        <begin position="81"/>
        <end position="273"/>
    </location>
</feature>
<reference evidence="10" key="1">
    <citation type="submission" date="2016-10" db="EMBL/GenBank/DDBJ databases">
        <authorList>
            <person name="Varghese N."/>
            <person name="Submissions S."/>
        </authorList>
    </citation>
    <scope>NUCLEOTIDE SEQUENCE [LARGE SCALE GENOMIC DNA]</scope>
    <source>
        <strain evidence="10">DSM 45079</strain>
    </source>
</reference>
<dbReference type="GO" id="GO:0055085">
    <property type="term" value="P:transmembrane transport"/>
    <property type="evidence" value="ECO:0007669"/>
    <property type="project" value="InterPro"/>
</dbReference>
<dbReference type="InterPro" id="IPR050901">
    <property type="entry name" value="BP-dep_ABC_trans_perm"/>
</dbReference>
<proteinExistence type="inferred from homology"/>
<dbReference type="EMBL" id="LT629791">
    <property type="protein sequence ID" value="SDU66746.1"/>
    <property type="molecule type" value="Genomic_DNA"/>
</dbReference>
<keyword evidence="10" id="KW-1185">Reference proteome</keyword>
<keyword evidence="2 7" id="KW-0813">Transport</keyword>
<dbReference type="PROSITE" id="PS50928">
    <property type="entry name" value="ABC_TM1"/>
    <property type="match status" value="1"/>
</dbReference>
<protein>
    <submittedName>
        <fullName evidence="9">Multiple sugar transport system permease protein</fullName>
    </submittedName>
</protein>
<dbReference type="STRING" id="419479.SAMN04488563_3709"/>
<dbReference type="Pfam" id="PF00528">
    <property type="entry name" value="BPD_transp_1"/>
    <property type="match status" value="1"/>
</dbReference>
<organism evidence="9 10">
    <name type="scientific">Jiangella alkaliphila</name>
    <dbReference type="NCBI Taxonomy" id="419479"/>
    <lineage>
        <taxon>Bacteria</taxon>
        <taxon>Bacillati</taxon>
        <taxon>Actinomycetota</taxon>
        <taxon>Actinomycetes</taxon>
        <taxon>Jiangellales</taxon>
        <taxon>Jiangellaceae</taxon>
        <taxon>Jiangella</taxon>
    </lineage>
</organism>
<feature type="transmembrane region" description="Helical" evidence="7">
    <location>
        <begin position="254"/>
        <end position="273"/>
    </location>
</feature>
<evidence type="ECO:0000256" key="6">
    <source>
        <dbReference type="ARBA" id="ARBA00023136"/>
    </source>
</evidence>
<dbReference type="SUPFAM" id="SSF161098">
    <property type="entry name" value="MetI-like"/>
    <property type="match status" value="1"/>
</dbReference>
<evidence type="ECO:0000256" key="4">
    <source>
        <dbReference type="ARBA" id="ARBA00022692"/>
    </source>
</evidence>
<comment type="subcellular location">
    <subcellularLocation>
        <location evidence="1 7">Cell membrane</location>
        <topology evidence="1 7">Multi-pass membrane protein</topology>
    </subcellularLocation>
</comment>
<dbReference type="InterPro" id="IPR000515">
    <property type="entry name" value="MetI-like"/>
</dbReference>
<dbReference type="GO" id="GO:0005886">
    <property type="term" value="C:plasma membrane"/>
    <property type="evidence" value="ECO:0007669"/>
    <property type="project" value="UniProtKB-SubCell"/>
</dbReference>
<gene>
    <name evidence="9" type="ORF">SAMN04488563_3709</name>
</gene>
<dbReference type="OrthoDB" id="9794684at2"/>
<evidence type="ECO:0000259" key="8">
    <source>
        <dbReference type="PROSITE" id="PS50928"/>
    </source>
</evidence>
<evidence type="ECO:0000256" key="2">
    <source>
        <dbReference type="ARBA" id="ARBA00022448"/>
    </source>
</evidence>
<keyword evidence="6 7" id="KW-0472">Membrane</keyword>
<feature type="transmembrane region" description="Helical" evidence="7">
    <location>
        <begin position="149"/>
        <end position="168"/>
    </location>
</feature>
<evidence type="ECO:0000256" key="5">
    <source>
        <dbReference type="ARBA" id="ARBA00022989"/>
    </source>
</evidence>
<dbReference type="RefSeq" id="WP_046770547.1">
    <property type="nucleotide sequence ID" value="NZ_LBMC01000023.1"/>
</dbReference>
<dbReference type="Gene3D" id="1.10.3720.10">
    <property type="entry name" value="MetI-like"/>
    <property type="match status" value="1"/>
</dbReference>
<dbReference type="InterPro" id="IPR035906">
    <property type="entry name" value="MetI-like_sf"/>
</dbReference>